<comment type="caution">
    <text evidence="3">The sequence shown here is derived from an EMBL/GenBank/DDBJ whole genome shotgun (WGS) entry which is preliminary data.</text>
</comment>
<feature type="region of interest" description="Disordered" evidence="1">
    <location>
        <begin position="171"/>
        <end position="194"/>
    </location>
</feature>
<dbReference type="Pfam" id="PF13454">
    <property type="entry name" value="NAD_binding_9"/>
    <property type="match status" value="1"/>
</dbReference>
<organism evidence="3 4">
    <name type="scientific">Leucobacter chromiireducens subsp. solipictus</name>
    <dbReference type="NCBI Taxonomy" id="398235"/>
    <lineage>
        <taxon>Bacteria</taxon>
        <taxon>Bacillati</taxon>
        <taxon>Actinomycetota</taxon>
        <taxon>Actinomycetes</taxon>
        <taxon>Micrococcales</taxon>
        <taxon>Microbacteriaceae</taxon>
        <taxon>Leucobacter</taxon>
    </lineage>
</organism>
<name>A0ABS1SI52_9MICO</name>
<dbReference type="RefSeq" id="WP_202345463.1">
    <property type="nucleotide sequence ID" value="NZ_BAAAPI010000012.1"/>
</dbReference>
<dbReference type="EMBL" id="QYAC01000007">
    <property type="protein sequence ID" value="MBL3680185.1"/>
    <property type="molecule type" value="Genomic_DNA"/>
</dbReference>
<feature type="domain" description="FAD-dependent urate hydroxylase HpyO/Asp monooxygenase CreE-like FAD/NAD(P)-binding" evidence="2">
    <location>
        <begin position="19"/>
        <end position="177"/>
    </location>
</feature>
<evidence type="ECO:0000313" key="4">
    <source>
        <dbReference type="Proteomes" id="UP001645859"/>
    </source>
</evidence>
<keyword evidence="4" id="KW-1185">Reference proteome</keyword>
<accession>A0ABS1SI52</accession>
<protein>
    <submittedName>
        <fullName evidence="3">Adenylate cyclase</fullName>
    </submittedName>
</protein>
<dbReference type="Proteomes" id="UP001645859">
    <property type="component" value="Unassembled WGS sequence"/>
</dbReference>
<evidence type="ECO:0000256" key="1">
    <source>
        <dbReference type="SAM" id="MobiDB-lite"/>
    </source>
</evidence>
<proteinExistence type="predicted"/>
<dbReference type="InterPro" id="IPR038732">
    <property type="entry name" value="HpyO/CreE_NAD-binding"/>
</dbReference>
<sequence>MTHESLLPAGGAAPVEIVCVGAGPGAAMLLERIIANHAAHSPALPLHLTLVDPHAPGGGRIWRRDQSPLLKLNSMLRDVAFFTDPSCRIAGPVAPGPSLAEWVRGVRAGRFPAPAWADAQLRREIAEIGEADFPTRRLNHAYLTWAFAEIQRRAADTLRVSWRPGTAVAVEGTGGGQAGDPAADSAGGLVGDPVADPAGGTGGFRVRLDSGEALHADLVIYALGHNGTAPSDDARQQAAFARRHGLHYIAPAFTADVDLSAVPAGADVIVRGMGLAAIDLSVRLAEGRGGRFRETPEGALRYTPSGEEPILHFGSRRGVPYRSKITSQVVGEPVRLAYLGPEFHAAVAARTDPLDFDRDVWPLLSAELITGYYRELFTGHPGRVVGDWERFAPRLQDALAASCGISGGAARGPSAAGPGAPDPLGQLIRAHVPDPGDRFDLAAFDRPLAFGPEPRAAAPPAGAGSGTGSGTAVHARVCAHIAEDLRLRTSPEHSATQALFLTGLYAFLALAEIAPERWNARSRTHALPRRWFSTFSYLASGPPGHRLRELLALAEAGVVRFLGGDLVLGHDETRGVFTATGSAVTGETGPPAATRAEAGILIDAWLPEARAAQSDNPLLRQLVRDGRLRELAVPDPATGTVATTGQIEVDGDGGVPGSAREFALGPFVAGLTGGAFTRPGINSLPFRIHDRCARAVLDAASAVAGAATNETASAAGFEVAREAAPELRGTDVGLAASGARH</sequence>
<evidence type="ECO:0000259" key="2">
    <source>
        <dbReference type="Pfam" id="PF13454"/>
    </source>
</evidence>
<dbReference type="PANTHER" id="PTHR40254:SF1">
    <property type="entry name" value="BLR0577 PROTEIN"/>
    <property type="match status" value="1"/>
</dbReference>
<reference evidence="3 4" key="1">
    <citation type="submission" date="2018-09" db="EMBL/GenBank/DDBJ databases">
        <title>Comparative genomics of Leucobacter spp.</title>
        <authorList>
            <person name="Reis A.C."/>
            <person name="Kolvenbach B.A."/>
            <person name="Corvini P.F.X."/>
            <person name="Nunes O.C."/>
        </authorList>
    </citation>
    <scope>NUCLEOTIDE SEQUENCE [LARGE SCALE GENOMIC DNA]</scope>
    <source>
        <strain evidence="3 4">TAN 31504</strain>
    </source>
</reference>
<dbReference type="InterPro" id="IPR036188">
    <property type="entry name" value="FAD/NAD-bd_sf"/>
</dbReference>
<dbReference type="InterPro" id="IPR052189">
    <property type="entry name" value="L-asp_N-monooxygenase_NS-form"/>
</dbReference>
<dbReference type="SUPFAM" id="SSF51905">
    <property type="entry name" value="FAD/NAD(P)-binding domain"/>
    <property type="match status" value="1"/>
</dbReference>
<gene>
    <name evidence="3" type="ORF">D3230_12945</name>
</gene>
<evidence type="ECO:0000313" key="3">
    <source>
        <dbReference type="EMBL" id="MBL3680185.1"/>
    </source>
</evidence>
<dbReference type="PANTHER" id="PTHR40254">
    <property type="entry name" value="BLR0577 PROTEIN"/>
    <property type="match status" value="1"/>
</dbReference>